<evidence type="ECO:0000313" key="10">
    <source>
        <dbReference type="EMBL" id="CBE69807.1"/>
    </source>
</evidence>
<evidence type="ECO:0000256" key="1">
    <source>
        <dbReference type="ARBA" id="ARBA00001946"/>
    </source>
</evidence>
<comment type="cofactor">
    <cofactor evidence="1 9">
        <name>Mg(2+)</name>
        <dbReference type="ChEBI" id="CHEBI:18420"/>
    </cofactor>
</comment>
<evidence type="ECO:0000313" key="11">
    <source>
        <dbReference type="Proteomes" id="UP000006898"/>
    </source>
</evidence>
<comment type="similarity">
    <text evidence="2 9">Belongs to the CRISPR-associated endoribonuclease Cas2 protein family.</text>
</comment>
<dbReference type="GO" id="GO:0004521">
    <property type="term" value="F:RNA endonuclease activity"/>
    <property type="evidence" value="ECO:0007669"/>
    <property type="project" value="InterPro"/>
</dbReference>
<dbReference type="STRING" id="671143.DAMO_2734"/>
<dbReference type="PANTHER" id="PTHR34405">
    <property type="entry name" value="CRISPR-ASSOCIATED ENDORIBONUCLEASE CAS2"/>
    <property type="match status" value="1"/>
</dbReference>
<accession>D5MKW7</accession>
<sequence>MRHLFIVSYDISDRVRWAKVYKTMRGFGEHLQLSVFQCDLTPAQKVRMVAALSAIINHEEDQVVFIDLGPTEGREVKEIQAIGRPMEVVGRESMVV</sequence>
<evidence type="ECO:0000256" key="8">
    <source>
        <dbReference type="ARBA" id="ARBA00023118"/>
    </source>
</evidence>
<dbReference type="HOGENOM" id="CLU_161124_3_1_0"/>
<keyword evidence="8 9" id="KW-0051">Antiviral defense</keyword>
<evidence type="ECO:0000256" key="2">
    <source>
        <dbReference type="ARBA" id="ARBA00009959"/>
    </source>
</evidence>
<proteinExistence type="inferred from homology"/>
<evidence type="ECO:0000256" key="7">
    <source>
        <dbReference type="ARBA" id="ARBA00022842"/>
    </source>
</evidence>
<dbReference type="EMBL" id="FP565575">
    <property type="protein sequence ID" value="CBE69807.1"/>
    <property type="molecule type" value="Genomic_DNA"/>
</dbReference>
<dbReference type="AlphaFoldDB" id="D5MKW7"/>
<dbReference type="Pfam" id="PF09827">
    <property type="entry name" value="CRISPR_Cas2"/>
    <property type="match status" value="1"/>
</dbReference>
<keyword evidence="7 9" id="KW-0460">Magnesium</keyword>
<dbReference type="InterPro" id="IPR021127">
    <property type="entry name" value="CRISPR_associated_Cas2"/>
</dbReference>
<evidence type="ECO:0000256" key="4">
    <source>
        <dbReference type="ARBA" id="ARBA00022723"/>
    </source>
</evidence>
<comment type="subunit">
    <text evidence="9">Homodimer, forms a heterotetramer with a Cas1 homodimer.</text>
</comment>
<dbReference type="KEGG" id="mox:DAMO_2734"/>
<dbReference type="eggNOG" id="COG1343">
    <property type="taxonomic scope" value="Bacteria"/>
</dbReference>
<protein>
    <recommendedName>
        <fullName evidence="9">CRISPR-associated endoribonuclease Cas2</fullName>
        <ecNumber evidence="9">3.1.-.-</ecNumber>
    </recommendedName>
</protein>
<keyword evidence="6 9" id="KW-0378">Hydrolase</keyword>
<keyword evidence="5 9" id="KW-0255">Endonuclease</keyword>
<dbReference type="EC" id="3.1.-.-" evidence="9"/>
<dbReference type="NCBIfam" id="TIGR01573">
    <property type="entry name" value="cas2"/>
    <property type="match status" value="1"/>
</dbReference>
<organism evidence="10 11">
    <name type="scientific">Methylomirabilis oxygeniifera</name>
    <dbReference type="NCBI Taxonomy" id="671143"/>
    <lineage>
        <taxon>Bacteria</taxon>
        <taxon>Candidatus Methylomirabilota</taxon>
        <taxon>Candidatus Methylomirabilia</taxon>
        <taxon>Candidatus Methylomirabilales</taxon>
        <taxon>Candidatus Methylomirabilaceae</taxon>
        <taxon>Candidatus Methylomirabilis</taxon>
    </lineage>
</organism>
<dbReference type="GO" id="GO:0016787">
    <property type="term" value="F:hydrolase activity"/>
    <property type="evidence" value="ECO:0007669"/>
    <property type="project" value="UniProtKB-KW"/>
</dbReference>
<dbReference type="GO" id="GO:0051607">
    <property type="term" value="P:defense response to virus"/>
    <property type="evidence" value="ECO:0007669"/>
    <property type="project" value="UniProtKB-UniRule"/>
</dbReference>
<dbReference type="InterPro" id="IPR019199">
    <property type="entry name" value="Virulence_VapD/CRISPR_Cas2"/>
</dbReference>
<feature type="binding site" evidence="9">
    <location>
        <position position="10"/>
    </location>
    <ligand>
        <name>Mg(2+)</name>
        <dbReference type="ChEBI" id="CHEBI:18420"/>
        <note>catalytic</note>
    </ligand>
</feature>
<dbReference type="Proteomes" id="UP000006898">
    <property type="component" value="Chromosome"/>
</dbReference>
<evidence type="ECO:0000256" key="5">
    <source>
        <dbReference type="ARBA" id="ARBA00022759"/>
    </source>
</evidence>
<gene>
    <name evidence="9" type="primary">cas2</name>
    <name evidence="10" type="ORF">DAMO_2734</name>
</gene>
<comment type="function">
    <text evidence="9">CRISPR (clustered regularly interspaced short palindromic repeat), is an adaptive immune system that provides protection against mobile genetic elements (viruses, transposable elements and conjugative plasmids). CRISPR clusters contain sequences complementary to antecedent mobile elements and target invading nucleic acids. CRISPR clusters are transcribed and processed into CRISPR RNA (crRNA). Functions as a ssRNA-specific endoribonuclease. Involved in the integration of spacer DNA into the CRISPR cassette.</text>
</comment>
<dbReference type="GO" id="GO:0046872">
    <property type="term" value="F:metal ion binding"/>
    <property type="evidence" value="ECO:0007669"/>
    <property type="project" value="UniProtKB-UniRule"/>
</dbReference>
<keyword evidence="4 9" id="KW-0479">Metal-binding</keyword>
<dbReference type="GO" id="GO:0043571">
    <property type="term" value="P:maintenance of CRISPR repeat elements"/>
    <property type="evidence" value="ECO:0007669"/>
    <property type="project" value="UniProtKB-UniRule"/>
</dbReference>
<keyword evidence="3 9" id="KW-0540">Nuclease</keyword>
<evidence type="ECO:0000256" key="3">
    <source>
        <dbReference type="ARBA" id="ARBA00022722"/>
    </source>
</evidence>
<name>D5MKW7_METO1</name>
<dbReference type="HAMAP" id="MF_01471">
    <property type="entry name" value="Cas2"/>
    <property type="match status" value="1"/>
</dbReference>
<reference evidence="10 11" key="1">
    <citation type="journal article" date="2010" name="Nature">
        <title>Nitrite-driven anaerobic methane oxidation by oxygenic bacteria.</title>
        <authorList>
            <person name="Ettwig K.F."/>
            <person name="Butler M.K."/>
            <person name="Le Paslier D."/>
            <person name="Pelletier E."/>
            <person name="Mangenot S."/>
            <person name="Kuypers M.M.M."/>
            <person name="Schreiber F."/>
            <person name="Dutilh B.E."/>
            <person name="Zedelius J."/>
            <person name="de Beer D."/>
            <person name="Gloerich J."/>
            <person name="Wessels H.J.C.T."/>
            <person name="van Allen T."/>
            <person name="Luesken F."/>
            <person name="Wu M."/>
            <person name="van de Pas-Schoonen K.T."/>
            <person name="Op den Camp H.J.M."/>
            <person name="Janssen-Megens E.M."/>
            <person name="Francoijs K-J."/>
            <person name="Stunnenberg H."/>
            <person name="Weissenbach J."/>
            <person name="Jetten M.S.M."/>
            <person name="Strous M."/>
        </authorList>
    </citation>
    <scope>NUCLEOTIDE SEQUENCE [LARGE SCALE GENOMIC DNA]</scope>
</reference>
<evidence type="ECO:0000256" key="6">
    <source>
        <dbReference type="ARBA" id="ARBA00022801"/>
    </source>
</evidence>
<dbReference type="CDD" id="cd09725">
    <property type="entry name" value="Cas2_I_II_III"/>
    <property type="match status" value="1"/>
</dbReference>
<dbReference type="PANTHER" id="PTHR34405:SF3">
    <property type="entry name" value="CRISPR-ASSOCIATED ENDORIBONUCLEASE CAS2 3"/>
    <property type="match status" value="1"/>
</dbReference>
<evidence type="ECO:0000256" key="9">
    <source>
        <dbReference type="HAMAP-Rule" id="MF_01471"/>
    </source>
</evidence>
<dbReference type="SUPFAM" id="SSF143430">
    <property type="entry name" value="TTP0101/SSO1404-like"/>
    <property type="match status" value="1"/>
</dbReference>
<dbReference type="Gene3D" id="3.30.70.240">
    <property type="match status" value="1"/>
</dbReference>